<evidence type="ECO:0000256" key="4">
    <source>
        <dbReference type="SAM" id="MobiDB-lite"/>
    </source>
</evidence>
<keyword evidence="5" id="KW-0732">Signal</keyword>
<dbReference type="GeneID" id="106012225"/>
<keyword evidence="2" id="KW-0719">Serine esterase</keyword>
<evidence type="ECO:0000256" key="5">
    <source>
        <dbReference type="SAM" id="SignalP"/>
    </source>
</evidence>
<proteinExistence type="inferred from homology"/>
<dbReference type="InterPro" id="IPR029058">
    <property type="entry name" value="AB_hydrolase_fold"/>
</dbReference>
<evidence type="ECO:0000259" key="6">
    <source>
        <dbReference type="Pfam" id="PF00135"/>
    </source>
</evidence>
<dbReference type="SUPFAM" id="SSF53474">
    <property type="entry name" value="alpha/beta-Hydrolases"/>
    <property type="match status" value="1"/>
</dbReference>
<dbReference type="RefSeq" id="XP_012939936.1">
    <property type="nucleotide sequence ID" value="XM_013084482.2"/>
</dbReference>
<reference evidence="8" key="1">
    <citation type="submission" date="2025-08" db="UniProtKB">
        <authorList>
            <consortium name="RefSeq"/>
        </authorList>
    </citation>
    <scope>IDENTIFICATION</scope>
</reference>
<protein>
    <submittedName>
        <fullName evidence="8">Carboxylesterase 3B-like</fullName>
    </submittedName>
</protein>
<evidence type="ECO:0000313" key="8">
    <source>
        <dbReference type="RefSeq" id="XP_012939936.1"/>
    </source>
</evidence>
<name>A0ABM1A393_APLCA</name>
<evidence type="ECO:0000256" key="2">
    <source>
        <dbReference type="ARBA" id="ARBA00022487"/>
    </source>
</evidence>
<keyword evidence="3" id="KW-0378">Hydrolase</keyword>
<comment type="similarity">
    <text evidence="1">Belongs to the type-B carboxylesterase/lipase family.</text>
</comment>
<sequence>MSSSQDICKCLAFLASIAVIRCAPEIQFDFGKVQGVDSQAQDTSQPYDAYYGIPFAEPPVGNRRFQPPEPYQGRDPTRVISSDR</sequence>
<dbReference type="InterPro" id="IPR050654">
    <property type="entry name" value="AChE-related_enzymes"/>
</dbReference>
<dbReference type="Proteomes" id="UP000694888">
    <property type="component" value="Unplaced"/>
</dbReference>
<evidence type="ECO:0000256" key="1">
    <source>
        <dbReference type="ARBA" id="ARBA00005964"/>
    </source>
</evidence>
<gene>
    <name evidence="8" type="primary">LOC106012225</name>
</gene>
<feature type="compositionally biased region" description="Basic and acidic residues" evidence="4">
    <location>
        <begin position="75"/>
        <end position="84"/>
    </location>
</feature>
<accession>A0ABM1A393</accession>
<feature type="signal peptide" evidence="5">
    <location>
        <begin position="1"/>
        <end position="22"/>
    </location>
</feature>
<keyword evidence="7" id="KW-1185">Reference proteome</keyword>
<evidence type="ECO:0000256" key="3">
    <source>
        <dbReference type="ARBA" id="ARBA00022801"/>
    </source>
</evidence>
<dbReference type="InterPro" id="IPR002018">
    <property type="entry name" value="CarbesteraseB"/>
</dbReference>
<feature type="chain" id="PRO_5045939325" evidence="5">
    <location>
        <begin position="23"/>
        <end position="84"/>
    </location>
</feature>
<feature type="region of interest" description="Disordered" evidence="4">
    <location>
        <begin position="58"/>
        <end position="84"/>
    </location>
</feature>
<dbReference type="PANTHER" id="PTHR43918:SF4">
    <property type="entry name" value="CARBOXYLIC ESTER HYDROLASE"/>
    <property type="match status" value="1"/>
</dbReference>
<organism evidence="7 8">
    <name type="scientific">Aplysia californica</name>
    <name type="common">California sea hare</name>
    <dbReference type="NCBI Taxonomy" id="6500"/>
    <lineage>
        <taxon>Eukaryota</taxon>
        <taxon>Metazoa</taxon>
        <taxon>Spiralia</taxon>
        <taxon>Lophotrochozoa</taxon>
        <taxon>Mollusca</taxon>
        <taxon>Gastropoda</taxon>
        <taxon>Heterobranchia</taxon>
        <taxon>Euthyneura</taxon>
        <taxon>Tectipleura</taxon>
        <taxon>Aplysiida</taxon>
        <taxon>Aplysioidea</taxon>
        <taxon>Aplysiidae</taxon>
        <taxon>Aplysia</taxon>
    </lineage>
</organism>
<evidence type="ECO:0000313" key="7">
    <source>
        <dbReference type="Proteomes" id="UP000694888"/>
    </source>
</evidence>
<dbReference type="PANTHER" id="PTHR43918">
    <property type="entry name" value="ACETYLCHOLINESTERASE"/>
    <property type="match status" value="1"/>
</dbReference>
<dbReference type="Pfam" id="PF00135">
    <property type="entry name" value="COesterase"/>
    <property type="match status" value="1"/>
</dbReference>
<dbReference type="Gene3D" id="3.40.50.1820">
    <property type="entry name" value="alpha/beta hydrolase"/>
    <property type="match status" value="1"/>
</dbReference>
<feature type="domain" description="Carboxylesterase type B" evidence="6">
    <location>
        <begin position="24"/>
        <end position="71"/>
    </location>
</feature>